<evidence type="ECO:0000313" key="2">
    <source>
        <dbReference type="EMBL" id="KKI64113.1"/>
    </source>
</evidence>
<name>A0A0M2P2J7_STACC</name>
<sequence length="209" mass="24146">MKRLVGILFASTLILGACSQDDTKEDENKKSESTTEKKANDKKDEKTKEDKKSKEEKKSQENEDNSTEEQHTEETATNEQVQSQEQQQTQQTNQQNGEYDSTKHSDEYNASHPVSTDDDWTPEEKQRYDEGMKEIERLEQKNQEMSDPTYDPNNPYMNMPDQEWRNNTGGGLSSGEMQTRNAILNGTYEGDDAQQVLDAINYYEEKYSK</sequence>
<feature type="compositionally biased region" description="Low complexity" evidence="1">
    <location>
        <begin position="77"/>
        <end position="98"/>
    </location>
</feature>
<dbReference type="RefSeq" id="WP_037555244.1">
    <property type="nucleotide sequence ID" value="NZ_LAKJ01000010.1"/>
</dbReference>
<evidence type="ECO:0000313" key="3">
    <source>
        <dbReference type="Proteomes" id="UP000034455"/>
    </source>
</evidence>
<feature type="compositionally biased region" description="Basic and acidic residues" evidence="1">
    <location>
        <begin position="100"/>
        <end position="109"/>
    </location>
</feature>
<feature type="compositionally biased region" description="Basic and acidic residues" evidence="1">
    <location>
        <begin position="122"/>
        <end position="144"/>
    </location>
</feature>
<feature type="compositionally biased region" description="Polar residues" evidence="1">
    <location>
        <begin position="145"/>
        <end position="156"/>
    </location>
</feature>
<accession>A0A0M2P2J7</accession>
<dbReference type="PATRIC" id="fig|74704.6.peg.99"/>
<dbReference type="PROSITE" id="PS51257">
    <property type="entry name" value="PROKAR_LIPOPROTEIN"/>
    <property type="match status" value="1"/>
</dbReference>
<proteinExistence type="predicted"/>
<evidence type="ECO:0008006" key="4">
    <source>
        <dbReference type="Google" id="ProtNLM"/>
    </source>
</evidence>
<comment type="caution">
    <text evidence="2">The sequence shown here is derived from an EMBL/GenBank/DDBJ whole genome shotgun (WGS) entry which is preliminary data.</text>
</comment>
<gene>
    <name evidence="2" type="ORF">UF66_0094</name>
</gene>
<protein>
    <recommendedName>
        <fullName evidence="4">Lipoprotein</fullName>
    </recommendedName>
</protein>
<dbReference type="EMBL" id="LAKJ01000010">
    <property type="protein sequence ID" value="KKI64113.1"/>
    <property type="molecule type" value="Genomic_DNA"/>
</dbReference>
<reference evidence="2 3" key="1">
    <citation type="submission" date="2015-03" db="EMBL/GenBank/DDBJ databases">
        <title>Genome Assembly of Staphylococcus cohnii subsp. cohnii strain G22B2.</title>
        <authorList>
            <person name="Nair G."/>
            <person name="Kaur G."/>
            <person name="Khatri I."/>
            <person name="Singh N.K."/>
            <person name="Sathyabama S."/>
            <person name="Maurya S.K."/>
            <person name="Subramanian S."/>
            <person name="Agrewala J.N."/>
            <person name="Mayilraj S."/>
        </authorList>
    </citation>
    <scope>NUCLEOTIDE SEQUENCE [LARGE SCALE GENOMIC DNA]</scope>
    <source>
        <strain evidence="2 3">G22B2</strain>
    </source>
</reference>
<feature type="compositionally biased region" description="Basic and acidic residues" evidence="1">
    <location>
        <begin position="26"/>
        <end position="61"/>
    </location>
</feature>
<organism evidence="2 3">
    <name type="scientific">Staphylococcus cohnii subsp. cohnii</name>
    <dbReference type="NCBI Taxonomy" id="74704"/>
    <lineage>
        <taxon>Bacteria</taxon>
        <taxon>Bacillati</taxon>
        <taxon>Bacillota</taxon>
        <taxon>Bacilli</taxon>
        <taxon>Bacillales</taxon>
        <taxon>Staphylococcaceae</taxon>
        <taxon>Staphylococcus</taxon>
        <taxon>Staphylococcus cohnii species complex</taxon>
    </lineage>
</organism>
<feature type="region of interest" description="Disordered" evidence="1">
    <location>
        <begin position="12"/>
        <end position="177"/>
    </location>
</feature>
<evidence type="ECO:0000256" key="1">
    <source>
        <dbReference type="SAM" id="MobiDB-lite"/>
    </source>
</evidence>
<dbReference type="AlphaFoldDB" id="A0A0M2P2J7"/>
<dbReference type="Proteomes" id="UP000034455">
    <property type="component" value="Unassembled WGS sequence"/>
</dbReference>